<keyword evidence="2" id="KW-1133">Transmembrane helix</keyword>
<evidence type="ECO:0000313" key="4">
    <source>
        <dbReference type="Proteomes" id="UP000296049"/>
    </source>
</evidence>
<dbReference type="AlphaFoldDB" id="R0M8B9"/>
<keyword evidence="2" id="KW-0812">Transmembrane</keyword>
<gene>
    <name evidence="3" type="ORF">Anapl_03945</name>
</gene>
<keyword evidence="2" id="KW-0472">Membrane</keyword>
<keyword evidence="4" id="KW-1185">Reference proteome</keyword>
<dbReference type="Proteomes" id="UP000296049">
    <property type="component" value="Unassembled WGS sequence"/>
</dbReference>
<evidence type="ECO:0000313" key="3">
    <source>
        <dbReference type="EMBL" id="EOB08973.1"/>
    </source>
</evidence>
<evidence type="ECO:0000256" key="1">
    <source>
        <dbReference type="SAM" id="MobiDB-lite"/>
    </source>
</evidence>
<reference evidence="4" key="1">
    <citation type="journal article" date="2013" name="Nat. Genet.">
        <title>The duck genome and transcriptome provide insight into an avian influenza virus reservoir species.</title>
        <authorList>
            <person name="Huang Y."/>
            <person name="Li Y."/>
            <person name="Burt D.W."/>
            <person name="Chen H."/>
            <person name="Zhang Y."/>
            <person name="Qian W."/>
            <person name="Kim H."/>
            <person name="Gan S."/>
            <person name="Zhao Y."/>
            <person name="Li J."/>
            <person name="Yi K."/>
            <person name="Feng H."/>
            <person name="Zhu P."/>
            <person name="Li B."/>
            <person name="Liu Q."/>
            <person name="Fairley S."/>
            <person name="Magor K.E."/>
            <person name="Du Z."/>
            <person name="Hu X."/>
            <person name="Goodman L."/>
            <person name="Tafer H."/>
            <person name="Vignal A."/>
            <person name="Lee T."/>
            <person name="Kim K.W."/>
            <person name="Sheng Z."/>
            <person name="An Y."/>
            <person name="Searle S."/>
            <person name="Herrero J."/>
            <person name="Groenen M.A."/>
            <person name="Crooijmans R.P."/>
            <person name="Faraut T."/>
            <person name="Cai Q."/>
            <person name="Webster R.G."/>
            <person name="Aldridge J.R."/>
            <person name="Warren W.C."/>
            <person name="Bartschat S."/>
            <person name="Kehr S."/>
            <person name="Marz M."/>
            <person name="Stadler P.F."/>
            <person name="Smith J."/>
            <person name="Kraus R.H."/>
            <person name="Zhao Y."/>
            <person name="Ren L."/>
            <person name="Fei J."/>
            <person name="Morisson M."/>
            <person name="Kaiser P."/>
            <person name="Griffin D.K."/>
            <person name="Rao M."/>
            <person name="Pitel F."/>
            <person name="Wang J."/>
            <person name="Li N."/>
        </authorList>
    </citation>
    <scope>NUCLEOTIDE SEQUENCE [LARGE SCALE GENOMIC DNA]</scope>
</reference>
<evidence type="ECO:0000256" key="2">
    <source>
        <dbReference type="SAM" id="Phobius"/>
    </source>
</evidence>
<protein>
    <submittedName>
        <fullName evidence="3">Uncharacterized protein</fullName>
    </submittedName>
</protein>
<dbReference type="EMBL" id="KB742404">
    <property type="protein sequence ID" value="EOB08973.1"/>
    <property type="molecule type" value="Genomic_DNA"/>
</dbReference>
<sequence>MFWTGDCKILSCFPDYIGLRGIFAVSCAALTLPVFAVVAFTSVPPLVSTTWLGITYSFAAGGTLNRTRKGAPVEQDDRDPADSTALLDDGRRNKGSAN</sequence>
<feature type="transmembrane region" description="Helical" evidence="2">
    <location>
        <begin position="21"/>
        <end position="40"/>
    </location>
</feature>
<accession>R0M8B9</accession>
<proteinExistence type="predicted"/>
<organism evidence="3 4">
    <name type="scientific">Anas platyrhynchos</name>
    <name type="common">Mallard</name>
    <name type="synonym">Anas boschas</name>
    <dbReference type="NCBI Taxonomy" id="8839"/>
    <lineage>
        <taxon>Eukaryota</taxon>
        <taxon>Metazoa</taxon>
        <taxon>Chordata</taxon>
        <taxon>Craniata</taxon>
        <taxon>Vertebrata</taxon>
        <taxon>Euteleostomi</taxon>
        <taxon>Archelosauria</taxon>
        <taxon>Archosauria</taxon>
        <taxon>Dinosauria</taxon>
        <taxon>Saurischia</taxon>
        <taxon>Theropoda</taxon>
        <taxon>Coelurosauria</taxon>
        <taxon>Aves</taxon>
        <taxon>Neognathae</taxon>
        <taxon>Galloanserae</taxon>
        <taxon>Anseriformes</taxon>
        <taxon>Anatidae</taxon>
        <taxon>Anatinae</taxon>
        <taxon>Anas</taxon>
    </lineage>
</organism>
<name>R0M8B9_ANAPL</name>
<feature type="region of interest" description="Disordered" evidence="1">
    <location>
        <begin position="66"/>
        <end position="98"/>
    </location>
</feature>